<reference evidence="1" key="1">
    <citation type="journal article" date="2020" name="Stud. Mycol.">
        <title>101 Dothideomycetes genomes: a test case for predicting lifestyles and emergence of pathogens.</title>
        <authorList>
            <person name="Haridas S."/>
            <person name="Albert R."/>
            <person name="Binder M."/>
            <person name="Bloem J."/>
            <person name="Labutti K."/>
            <person name="Salamov A."/>
            <person name="Andreopoulos B."/>
            <person name="Baker S."/>
            <person name="Barry K."/>
            <person name="Bills G."/>
            <person name="Bluhm B."/>
            <person name="Cannon C."/>
            <person name="Castanera R."/>
            <person name="Culley D."/>
            <person name="Daum C."/>
            <person name="Ezra D."/>
            <person name="Gonzalez J."/>
            <person name="Henrissat B."/>
            <person name="Kuo A."/>
            <person name="Liang C."/>
            <person name="Lipzen A."/>
            <person name="Lutzoni F."/>
            <person name="Magnuson J."/>
            <person name="Mondo S."/>
            <person name="Nolan M."/>
            <person name="Ohm R."/>
            <person name="Pangilinan J."/>
            <person name="Park H.-J."/>
            <person name="Ramirez L."/>
            <person name="Alfaro M."/>
            <person name="Sun H."/>
            <person name="Tritt A."/>
            <person name="Yoshinaga Y."/>
            <person name="Zwiers L.-H."/>
            <person name="Turgeon B."/>
            <person name="Goodwin S."/>
            <person name="Spatafora J."/>
            <person name="Crous P."/>
            <person name="Grigoriev I."/>
        </authorList>
    </citation>
    <scope>NUCLEOTIDE SEQUENCE</scope>
    <source>
        <strain evidence="1">CBS 116005</strain>
    </source>
</reference>
<protein>
    <submittedName>
        <fullName evidence="1">Uncharacterized protein</fullName>
    </submittedName>
</protein>
<evidence type="ECO:0000313" key="1">
    <source>
        <dbReference type="EMBL" id="KAF2767187.1"/>
    </source>
</evidence>
<dbReference type="EMBL" id="ML995859">
    <property type="protein sequence ID" value="KAF2767187.1"/>
    <property type="molecule type" value="Genomic_DNA"/>
</dbReference>
<sequence>MTIVGHSRNLDPATACTYNSFASSPSTTFPPFPDGTAADFIPRSSCIFFFSCIASYAGSCVGALAIWSGAVGAIAALSGSRSWPGCSGLRVAGRAGGWQLQLDCVGAAGGGELVGCVELYGSVDVLSVGGLERRVSIEDAWLWFVGR</sequence>
<proteinExistence type="predicted"/>
<dbReference type="Proteomes" id="UP000799436">
    <property type="component" value="Unassembled WGS sequence"/>
</dbReference>
<gene>
    <name evidence="1" type="ORF">EJ03DRAFT_158931</name>
</gene>
<evidence type="ECO:0000313" key="2">
    <source>
        <dbReference type="Proteomes" id="UP000799436"/>
    </source>
</evidence>
<keyword evidence="2" id="KW-1185">Reference proteome</keyword>
<organism evidence="1 2">
    <name type="scientific">Teratosphaeria nubilosa</name>
    <dbReference type="NCBI Taxonomy" id="161662"/>
    <lineage>
        <taxon>Eukaryota</taxon>
        <taxon>Fungi</taxon>
        <taxon>Dikarya</taxon>
        <taxon>Ascomycota</taxon>
        <taxon>Pezizomycotina</taxon>
        <taxon>Dothideomycetes</taxon>
        <taxon>Dothideomycetidae</taxon>
        <taxon>Mycosphaerellales</taxon>
        <taxon>Teratosphaeriaceae</taxon>
        <taxon>Teratosphaeria</taxon>
    </lineage>
</organism>
<dbReference type="AlphaFoldDB" id="A0A6G1L2U9"/>
<name>A0A6G1L2U9_9PEZI</name>
<accession>A0A6G1L2U9</accession>